<keyword evidence="9" id="KW-0624">Polysaccharide degradation</keyword>
<keyword evidence="6" id="KW-0503">Monooxygenase</keyword>
<dbReference type="Pfam" id="PF03443">
    <property type="entry name" value="AA9"/>
    <property type="match status" value="1"/>
</dbReference>
<dbReference type="STRING" id="39966.A0A369K8X1"/>
<dbReference type="GO" id="GO:0046872">
    <property type="term" value="F:metal ion binding"/>
    <property type="evidence" value="ECO:0007669"/>
    <property type="project" value="UniProtKB-KW"/>
</dbReference>
<keyword evidence="3" id="KW-0136">Cellulose degradation</keyword>
<dbReference type="GO" id="GO:0030245">
    <property type="term" value="P:cellulose catabolic process"/>
    <property type="evidence" value="ECO:0007669"/>
    <property type="project" value="UniProtKB-KW"/>
</dbReference>
<dbReference type="Gene3D" id="2.70.50.70">
    <property type="match status" value="1"/>
</dbReference>
<feature type="chain" id="PRO_5016992402" description="lytic cellulose monooxygenase (C4-dehydrogenating)" evidence="14">
    <location>
        <begin position="19"/>
        <end position="320"/>
    </location>
</feature>
<keyword evidence="17" id="KW-1185">Reference proteome</keyword>
<dbReference type="Proteomes" id="UP000076154">
    <property type="component" value="Unassembled WGS sequence"/>
</dbReference>
<evidence type="ECO:0000256" key="13">
    <source>
        <dbReference type="SAM" id="MobiDB-lite"/>
    </source>
</evidence>
<comment type="catalytic activity">
    <reaction evidence="11">
        <text>[(1-&gt;4)-beta-D-glucosyl]n+m + reduced acceptor + O2 = 4-dehydro-beta-D-glucosyl-[(1-&gt;4)-beta-D-glucosyl]n-1 + [(1-&gt;4)-beta-D-glucosyl]m + acceptor + H2O.</text>
        <dbReference type="EC" id="1.14.99.56"/>
    </reaction>
</comment>
<evidence type="ECO:0000256" key="1">
    <source>
        <dbReference type="ARBA" id="ARBA00001973"/>
    </source>
</evidence>
<dbReference type="CDD" id="cd21175">
    <property type="entry name" value="LPMO_AA9"/>
    <property type="match status" value="1"/>
</dbReference>
<evidence type="ECO:0000313" key="16">
    <source>
        <dbReference type="EMBL" id="RDB30012.1"/>
    </source>
</evidence>
<reference evidence="16" key="1">
    <citation type="submission" date="2018-04" db="EMBL/GenBank/DDBJ databases">
        <title>Whole genome sequencing of Hypsizygus marmoreus.</title>
        <authorList>
            <person name="Choi I.-G."/>
            <person name="Min B."/>
            <person name="Kim J.-G."/>
            <person name="Kim S."/>
            <person name="Oh Y.-L."/>
            <person name="Kong W.-S."/>
            <person name="Park H."/>
            <person name="Jeong J."/>
            <person name="Song E.-S."/>
        </authorList>
    </citation>
    <scope>NUCLEOTIDE SEQUENCE [LARGE SCALE GENOMIC DNA]</scope>
    <source>
        <strain evidence="16">51987-8</strain>
    </source>
</reference>
<keyword evidence="2" id="KW-0479">Metal-binding</keyword>
<evidence type="ECO:0000256" key="6">
    <source>
        <dbReference type="ARBA" id="ARBA00023033"/>
    </source>
</evidence>
<dbReference type="InParanoid" id="A0A369K8X1"/>
<feature type="domain" description="Auxiliary Activity family 9 catalytic" evidence="15">
    <location>
        <begin position="19"/>
        <end position="220"/>
    </location>
</feature>
<dbReference type="InterPro" id="IPR049892">
    <property type="entry name" value="AA9"/>
</dbReference>
<organism evidence="16 17">
    <name type="scientific">Hypsizygus marmoreus</name>
    <name type="common">White beech mushroom</name>
    <name type="synonym">Agaricus marmoreus</name>
    <dbReference type="NCBI Taxonomy" id="39966"/>
    <lineage>
        <taxon>Eukaryota</taxon>
        <taxon>Fungi</taxon>
        <taxon>Dikarya</taxon>
        <taxon>Basidiomycota</taxon>
        <taxon>Agaricomycotina</taxon>
        <taxon>Agaricomycetes</taxon>
        <taxon>Agaricomycetidae</taxon>
        <taxon>Agaricales</taxon>
        <taxon>Tricholomatineae</taxon>
        <taxon>Lyophyllaceae</taxon>
        <taxon>Hypsizygus</taxon>
    </lineage>
</organism>
<dbReference type="OrthoDB" id="4849160at2759"/>
<protein>
    <recommendedName>
        <fullName evidence="12">lytic cellulose monooxygenase (C4-dehydrogenating)</fullName>
        <ecNumber evidence="12">1.14.99.56</ecNumber>
    </recommendedName>
</protein>
<evidence type="ECO:0000256" key="9">
    <source>
        <dbReference type="ARBA" id="ARBA00023326"/>
    </source>
</evidence>
<keyword evidence="14" id="KW-0732">Signal</keyword>
<evidence type="ECO:0000256" key="12">
    <source>
        <dbReference type="ARBA" id="ARBA00047174"/>
    </source>
</evidence>
<sequence length="320" mass="33117">MKSISLFVPLLAAAYVSAHGFVSTITIDGKTFKGNRPSGSKSPSIIRQISTQDPVKGANNAAVNCGPNAQVASLVADAKPGSTITFDWTAADLSNWPHNTGPMLTYMASCGSTSCDKFDSQNAKWFKIQQVGKVNGDWAQAKLKAGDAASVTIPSTLASGNYLIRHEIIALHLGTQKGGAEFYPSCAQLRITGNEKGAPTANELVSLPGAYSDNDPGIFDRSVYDRGATYVFPGPKIAAFVSGAAGSGSGSGSNSNTGNASPSNDSPATPSATSSKPKPTGSCTLKKKISASVNAKVAARTIRPRHISRVMRGLIAGHSQ</sequence>
<dbReference type="InterPro" id="IPR005103">
    <property type="entry name" value="AA9_LPMO"/>
</dbReference>
<evidence type="ECO:0000313" key="17">
    <source>
        <dbReference type="Proteomes" id="UP000076154"/>
    </source>
</evidence>
<feature type="signal peptide" evidence="14">
    <location>
        <begin position="1"/>
        <end position="18"/>
    </location>
</feature>
<dbReference type="GO" id="GO:0004497">
    <property type="term" value="F:monooxygenase activity"/>
    <property type="evidence" value="ECO:0007669"/>
    <property type="project" value="UniProtKB-KW"/>
</dbReference>
<dbReference type="EC" id="1.14.99.56" evidence="12"/>
<keyword evidence="8" id="KW-0119">Carbohydrate metabolism</keyword>
<evidence type="ECO:0000256" key="4">
    <source>
        <dbReference type="ARBA" id="ARBA00023002"/>
    </source>
</evidence>
<dbReference type="AlphaFoldDB" id="A0A369K8X1"/>
<dbReference type="PANTHER" id="PTHR33353:SF6">
    <property type="entry name" value="ENDOGLUCANASE IV"/>
    <property type="match status" value="1"/>
</dbReference>
<keyword evidence="4" id="KW-0560">Oxidoreductase</keyword>
<dbReference type="PANTHER" id="PTHR33353">
    <property type="entry name" value="PUTATIVE (AFU_ORTHOLOGUE AFUA_1G12560)-RELATED"/>
    <property type="match status" value="1"/>
</dbReference>
<dbReference type="EMBL" id="LUEZ02000009">
    <property type="protein sequence ID" value="RDB30012.1"/>
    <property type="molecule type" value="Genomic_DNA"/>
</dbReference>
<comment type="cofactor">
    <cofactor evidence="1">
        <name>Cu(2+)</name>
        <dbReference type="ChEBI" id="CHEBI:29036"/>
    </cofactor>
</comment>
<proteinExistence type="inferred from homology"/>
<evidence type="ECO:0000256" key="14">
    <source>
        <dbReference type="SAM" id="SignalP"/>
    </source>
</evidence>
<evidence type="ECO:0000256" key="8">
    <source>
        <dbReference type="ARBA" id="ARBA00023277"/>
    </source>
</evidence>
<evidence type="ECO:0000256" key="10">
    <source>
        <dbReference type="ARBA" id="ARBA00044502"/>
    </source>
</evidence>
<evidence type="ECO:0000256" key="5">
    <source>
        <dbReference type="ARBA" id="ARBA00023008"/>
    </source>
</evidence>
<evidence type="ECO:0000259" key="15">
    <source>
        <dbReference type="Pfam" id="PF03443"/>
    </source>
</evidence>
<keyword evidence="5" id="KW-0186">Copper</keyword>
<gene>
    <name evidence="16" type="primary">cel1_0</name>
    <name evidence="16" type="ORF">Hypma_013846</name>
</gene>
<comment type="similarity">
    <text evidence="10">Belongs to the polysaccharide monooxygenase AA9 family.</text>
</comment>
<feature type="region of interest" description="Disordered" evidence="13">
    <location>
        <begin position="248"/>
        <end position="286"/>
    </location>
</feature>
<evidence type="ECO:0000256" key="11">
    <source>
        <dbReference type="ARBA" id="ARBA00045077"/>
    </source>
</evidence>
<evidence type="ECO:0000256" key="7">
    <source>
        <dbReference type="ARBA" id="ARBA00023157"/>
    </source>
</evidence>
<keyword evidence="7" id="KW-1015">Disulfide bond</keyword>
<comment type="caution">
    <text evidence="16">The sequence shown here is derived from an EMBL/GenBank/DDBJ whole genome shotgun (WGS) entry which is preliminary data.</text>
</comment>
<feature type="compositionally biased region" description="Low complexity" evidence="13">
    <location>
        <begin position="252"/>
        <end position="280"/>
    </location>
</feature>
<evidence type="ECO:0000256" key="2">
    <source>
        <dbReference type="ARBA" id="ARBA00022723"/>
    </source>
</evidence>
<evidence type="ECO:0000256" key="3">
    <source>
        <dbReference type="ARBA" id="ARBA00023001"/>
    </source>
</evidence>
<name>A0A369K8X1_HYPMA</name>
<accession>A0A369K8X1</accession>